<reference evidence="1 2" key="1">
    <citation type="submission" date="2020-03" db="EMBL/GenBank/DDBJ databases">
        <title>Is there a link between lipid content and antibiotic production in Streptomyces?</title>
        <authorList>
            <person name="David M."/>
            <person name="Lejeune C."/>
            <person name="Abreu S."/>
            <person name="Thibessard A."/>
            <person name="Leblond P."/>
            <person name="Chaminade P."/>
            <person name="Virolle M.-J."/>
        </authorList>
    </citation>
    <scope>NUCLEOTIDE SEQUENCE [LARGE SCALE GENOMIC DNA]</scope>
    <source>
        <strain evidence="1 2">DSM 41481</strain>
    </source>
</reference>
<dbReference type="AlphaFoldDB" id="A0AAE7CIA6"/>
<accession>A0AAE7CIA6</accession>
<dbReference type="Proteomes" id="UP000502504">
    <property type="component" value="Chromosome"/>
</dbReference>
<dbReference type="RefSeq" id="WP_167797112.1">
    <property type="nucleotide sequence ID" value="NZ_CP050692.1"/>
</dbReference>
<evidence type="ECO:0000313" key="1">
    <source>
        <dbReference type="EMBL" id="QIT42112.1"/>
    </source>
</evidence>
<gene>
    <name evidence="1" type="ORF">HCX60_15180</name>
</gene>
<protein>
    <submittedName>
        <fullName evidence="1">Uncharacterized protein</fullName>
    </submittedName>
</protein>
<dbReference type="EMBL" id="CP050692">
    <property type="protein sequence ID" value="QIT42112.1"/>
    <property type="molecule type" value="Genomic_DNA"/>
</dbReference>
<name>A0AAE7CIA6_STRAT</name>
<organism evidence="1 2">
    <name type="scientific">Streptomyces antibioticus</name>
    <dbReference type="NCBI Taxonomy" id="1890"/>
    <lineage>
        <taxon>Bacteria</taxon>
        <taxon>Bacillati</taxon>
        <taxon>Actinomycetota</taxon>
        <taxon>Actinomycetes</taxon>
        <taxon>Kitasatosporales</taxon>
        <taxon>Streptomycetaceae</taxon>
        <taxon>Streptomyces</taxon>
    </lineage>
</organism>
<sequence length="54" mass="6281">MEMQRHLDDVLMTLVPSVDVDEVVGKFPFLLVAQQAHERSDLCMTQRAHRVMQE</sequence>
<evidence type="ECO:0000313" key="2">
    <source>
        <dbReference type="Proteomes" id="UP000502504"/>
    </source>
</evidence>
<proteinExistence type="predicted"/>